<dbReference type="SUPFAM" id="SSF46785">
    <property type="entry name" value="Winged helix' DNA-binding domain"/>
    <property type="match status" value="1"/>
</dbReference>
<comment type="caution">
    <text evidence="6">The sequence shown here is derived from an EMBL/GenBank/DDBJ whole genome shotgun (WGS) entry which is preliminary data.</text>
</comment>
<dbReference type="InterPro" id="IPR011991">
    <property type="entry name" value="ArsR-like_HTH"/>
</dbReference>
<keyword evidence="3 4" id="KW-0804">Transcription</keyword>
<dbReference type="Gene3D" id="1.10.10.10">
    <property type="entry name" value="Winged helix-like DNA-binding domain superfamily/Winged helix DNA-binding domain"/>
    <property type="match status" value="1"/>
</dbReference>
<keyword evidence="2 4" id="KW-0238">DNA-binding</keyword>
<dbReference type="CDD" id="cd00090">
    <property type="entry name" value="HTH_ARSR"/>
    <property type="match status" value="1"/>
</dbReference>
<keyword evidence="7" id="KW-1185">Reference proteome</keyword>
<name>A0ABT8TDU1_9GAMM</name>
<dbReference type="InterPro" id="IPR052362">
    <property type="entry name" value="HTH-GbsR_regulator"/>
</dbReference>
<reference evidence="6" key="1">
    <citation type="submission" date="2023-07" db="EMBL/GenBank/DDBJ databases">
        <title>Gilvimarinus algae sp. nov., isolated from the surface of Kelp.</title>
        <authorList>
            <person name="Sun Y.Y."/>
            <person name="Gong Y."/>
            <person name="Du Z.J."/>
        </authorList>
    </citation>
    <scope>NUCLEOTIDE SEQUENCE</scope>
    <source>
        <strain evidence="6">SDUM040014</strain>
    </source>
</reference>
<dbReference type="InterPro" id="IPR036388">
    <property type="entry name" value="WH-like_DNA-bd_sf"/>
</dbReference>
<evidence type="ECO:0000313" key="7">
    <source>
        <dbReference type="Proteomes" id="UP001168380"/>
    </source>
</evidence>
<dbReference type="PANTHER" id="PTHR38465">
    <property type="entry name" value="HTH-TYPE TRANSCRIPTIONAL REGULATOR MJ1563-RELATED"/>
    <property type="match status" value="1"/>
</dbReference>
<keyword evidence="1 4" id="KW-0805">Transcription regulation</keyword>
<proteinExistence type="inferred from homology"/>
<sequence length="170" mass="19461">MSPLVESFVRHFGEMGSRWGINRTVGQMYAYIVLADEPVNADELAAELRVSRSNVSMGLKELQSWNLVRLKHIPGDRKDYFVAPEDVWEIASTLINERRKREIDPTLTVMRELLMDTPSSAADRHAQNRIKEMYQLIEMLTQWSAEMQKLSPKQISRMLKLGAGVSKLLG</sequence>
<dbReference type="InterPro" id="IPR036390">
    <property type="entry name" value="WH_DNA-bd_sf"/>
</dbReference>
<evidence type="ECO:0000256" key="3">
    <source>
        <dbReference type="ARBA" id="ARBA00023163"/>
    </source>
</evidence>
<dbReference type="PANTHER" id="PTHR38465:SF1">
    <property type="entry name" value="HTH-TYPE TRANSCRIPTIONAL REGULATOR MJ1563-RELATED"/>
    <property type="match status" value="1"/>
</dbReference>
<evidence type="ECO:0000256" key="4">
    <source>
        <dbReference type="PIRNR" id="PIRNR006707"/>
    </source>
</evidence>
<evidence type="ECO:0000259" key="5">
    <source>
        <dbReference type="Pfam" id="PF12802"/>
    </source>
</evidence>
<accession>A0ABT8TDU1</accession>
<evidence type="ECO:0000256" key="2">
    <source>
        <dbReference type="ARBA" id="ARBA00023125"/>
    </source>
</evidence>
<comment type="similarity">
    <text evidence="4">Belongs to the GbsR family.</text>
</comment>
<protein>
    <recommendedName>
        <fullName evidence="4">HTH-type transcriptional regulator</fullName>
    </recommendedName>
</protein>
<evidence type="ECO:0000256" key="1">
    <source>
        <dbReference type="ARBA" id="ARBA00023015"/>
    </source>
</evidence>
<dbReference type="RefSeq" id="WP_302712255.1">
    <property type="nucleotide sequence ID" value="NZ_JAULRT010000052.1"/>
</dbReference>
<dbReference type="Pfam" id="PF12802">
    <property type="entry name" value="MarR_2"/>
    <property type="match status" value="1"/>
</dbReference>
<dbReference type="PIRSF" id="PIRSF006707">
    <property type="entry name" value="MJ1563"/>
    <property type="match status" value="1"/>
</dbReference>
<organism evidence="6 7">
    <name type="scientific">Gilvimarinus algae</name>
    <dbReference type="NCBI Taxonomy" id="3058037"/>
    <lineage>
        <taxon>Bacteria</taxon>
        <taxon>Pseudomonadati</taxon>
        <taxon>Pseudomonadota</taxon>
        <taxon>Gammaproteobacteria</taxon>
        <taxon>Cellvibrionales</taxon>
        <taxon>Cellvibrionaceae</taxon>
        <taxon>Gilvimarinus</taxon>
    </lineage>
</organism>
<dbReference type="Proteomes" id="UP001168380">
    <property type="component" value="Unassembled WGS sequence"/>
</dbReference>
<dbReference type="InterPro" id="IPR026282">
    <property type="entry name" value="MJ1563"/>
</dbReference>
<dbReference type="InterPro" id="IPR000835">
    <property type="entry name" value="HTH_MarR-typ"/>
</dbReference>
<gene>
    <name evidence="6" type="ORF">QWI16_07900</name>
</gene>
<dbReference type="EMBL" id="JAULRT010000052">
    <property type="protein sequence ID" value="MDO3382095.1"/>
    <property type="molecule type" value="Genomic_DNA"/>
</dbReference>
<feature type="domain" description="HTH marR-type" evidence="5">
    <location>
        <begin position="32"/>
        <end position="78"/>
    </location>
</feature>
<evidence type="ECO:0000313" key="6">
    <source>
        <dbReference type="EMBL" id="MDO3382095.1"/>
    </source>
</evidence>